<proteinExistence type="predicted"/>
<protein>
    <submittedName>
        <fullName evidence="1">Uncharacterized protein</fullName>
    </submittedName>
</protein>
<keyword evidence="2" id="KW-1185">Reference proteome</keyword>
<gene>
    <name evidence="1" type="ORF">QFC19_004551</name>
</gene>
<evidence type="ECO:0000313" key="1">
    <source>
        <dbReference type="EMBL" id="KAJ9102994.1"/>
    </source>
</evidence>
<organism evidence="1 2">
    <name type="scientific">Naganishia cerealis</name>
    <dbReference type="NCBI Taxonomy" id="610337"/>
    <lineage>
        <taxon>Eukaryota</taxon>
        <taxon>Fungi</taxon>
        <taxon>Dikarya</taxon>
        <taxon>Basidiomycota</taxon>
        <taxon>Agaricomycotina</taxon>
        <taxon>Tremellomycetes</taxon>
        <taxon>Filobasidiales</taxon>
        <taxon>Filobasidiaceae</taxon>
        <taxon>Naganishia</taxon>
    </lineage>
</organism>
<comment type="caution">
    <text evidence="1">The sequence shown here is derived from an EMBL/GenBank/DDBJ whole genome shotgun (WGS) entry which is preliminary data.</text>
</comment>
<sequence>MGDSFITSDGLDTQFSHLYDPTFLPSVYPYESWDDLPQLTALSPPTSPTVSGPPTVAGSYFSLSESRAPSAYMDPSGARTTEDLGSLYHNSDAFNYYGTQHGQWRLDFTGPFQTSSSSLPSSISPDSYPINANGFSPAIPSESDMSGCPQEAYSTNDWSTPAGLPPPSVDYGAAANHDAQNQMYGFLPEPTDPSLVHPSNDSQQVELGRSTTADDRSIPTTDPAESEHSQITREVLMTLSGRRYVRFHDPKDHSKNNGWSVGAWLREGPVFVINLYEGFPHGDPKSNKLVVNFSTSNKRVKEFKNVVFRDRGLFSIYFSTLGEHQRKFLTQTIASECEPEWKNYLSRLASENSQRTIANSNGATPQEGT</sequence>
<dbReference type="Proteomes" id="UP001241377">
    <property type="component" value="Unassembled WGS sequence"/>
</dbReference>
<accession>A0ACC2VV85</accession>
<dbReference type="EMBL" id="JASBWR010000048">
    <property type="protein sequence ID" value="KAJ9102994.1"/>
    <property type="molecule type" value="Genomic_DNA"/>
</dbReference>
<name>A0ACC2VV85_9TREE</name>
<evidence type="ECO:0000313" key="2">
    <source>
        <dbReference type="Proteomes" id="UP001241377"/>
    </source>
</evidence>
<reference evidence="1" key="1">
    <citation type="submission" date="2023-04" db="EMBL/GenBank/DDBJ databases">
        <title>Draft Genome sequencing of Naganishia species isolated from polar environments using Oxford Nanopore Technology.</title>
        <authorList>
            <person name="Leo P."/>
            <person name="Venkateswaran K."/>
        </authorList>
    </citation>
    <scope>NUCLEOTIDE SEQUENCE</scope>
    <source>
        <strain evidence="1">MNA-CCFEE 5261</strain>
    </source>
</reference>